<accession>A0A9P8HHD3</accession>
<feature type="region of interest" description="Disordered" evidence="1">
    <location>
        <begin position="1"/>
        <end position="25"/>
    </location>
</feature>
<name>A0A9P8HHD3_9HYPO</name>
<gene>
    <name evidence="2" type="ORF">TsFJ059_007326</name>
</gene>
<proteinExistence type="predicted"/>
<sequence length="51" mass="5798">MEKKVTSAKVTQENQGQARWSPDSSTDEWMKRRVLIAIACGAGPPLWIIRR</sequence>
<evidence type="ECO:0000256" key="1">
    <source>
        <dbReference type="SAM" id="MobiDB-lite"/>
    </source>
</evidence>
<comment type="caution">
    <text evidence="2">The sequence shown here is derived from an EMBL/GenBank/DDBJ whole genome shotgun (WGS) entry which is preliminary data.</text>
</comment>
<evidence type="ECO:0000313" key="3">
    <source>
        <dbReference type="Proteomes" id="UP000826573"/>
    </source>
</evidence>
<protein>
    <submittedName>
        <fullName evidence="2">Uncharacterized protein</fullName>
    </submittedName>
</protein>
<keyword evidence="3" id="KW-1185">Reference proteome</keyword>
<dbReference type="Proteomes" id="UP000826573">
    <property type="component" value="Unassembled WGS sequence"/>
</dbReference>
<organism evidence="2 3">
    <name type="scientific">Trichoderma semiorbis</name>
    <dbReference type="NCBI Taxonomy" id="1491008"/>
    <lineage>
        <taxon>Eukaryota</taxon>
        <taxon>Fungi</taxon>
        <taxon>Dikarya</taxon>
        <taxon>Ascomycota</taxon>
        <taxon>Pezizomycotina</taxon>
        <taxon>Sordariomycetes</taxon>
        <taxon>Hypocreomycetidae</taxon>
        <taxon>Hypocreales</taxon>
        <taxon>Hypocreaceae</taxon>
        <taxon>Trichoderma</taxon>
    </lineage>
</organism>
<reference evidence="2 3" key="1">
    <citation type="submission" date="2021-08" db="EMBL/GenBank/DDBJ databases">
        <title>The highly contiguous genome resource for Trichoderma semiorbis FJ059, a fungal antagonistic to plant pathogens.</title>
        <authorList>
            <person name="Liu T."/>
        </authorList>
    </citation>
    <scope>NUCLEOTIDE SEQUENCE [LARGE SCALE GENOMIC DNA]</scope>
    <source>
        <strain evidence="2 3">FJ059</strain>
    </source>
</reference>
<evidence type="ECO:0000313" key="2">
    <source>
        <dbReference type="EMBL" id="KAH0524877.1"/>
    </source>
</evidence>
<feature type="non-terminal residue" evidence="2">
    <location>
        <position position="51"/>
    </location>
</feature>
<dbReference type="AlphaFoldDB" id="A0A9P8HHD3"/>
<feature type="compositionally biased region" description="Polar residues" evidence="1">
    <location>
        <begin position="8"/>
        <end position="24"/>
    </location>
</feature>
<dbReference type="EMBL" id="JAIMJC010000005">
    <property type="protein sequence ID" value="KAH0524877.1"/>
    <property type="molecule type" value="Genomic_DNA"/>
</dbReference>